<protein>
    <recommendedName>
        <fullName evidence="1">CHAT domain-containing protein</fullName>
    </recommendedName>
</protein>
<dbReference type="Proteomes" id="UP000076532">
    <property type="component" value="Unassembled WGS sequence"/>
</dbReference>
<dbReference type="InterPro" id="IPR024983">
    <property type="entry name" value="CHAT_dom"/>
</dbReference>
<dbReference type="PANTHER" id="PTHR19959">
    <property type="entry name" value="KINESIN LIGHT CHAIN"/>
    <property type="match status" value="1"/>
</dbReference>
<sequence>MSTYDQEVFVLEVDSLQLASSGTSNGDSFSGAYWHIESGPRFYQTSIVSGSGRLVWGEKLLVVGDLSQSITFRLKLKASDDIQADDLCIVHATSALNTLFAACENTEYISLQLESATADVHYLGSLSLSLNRPGPELRIPAYKMLVNHLAQLGTHRISYFQAHGYLAALNEAISCFKQAVEVTISEGGAHTGLPGLVAQYITALDVRFACCGDVSDLTTSVECQRQALDLTADDNPEKARLLCELGSSLGQRYACTGDITDIADAMDFLLRADTLTDDDYPFKTVILSNLGSSMGDRYSALGEIGDLEMSIGYKQRALTLVRDDDPRKGQLLSNLALSQLKLFQSRDSLHDLDECIRNHADAINRTPEGHPMRLPFIHRMGAAKLTRFRRLGELDDLEDSITKFQQVVSSTNEGDPHIAEYMNDLGSSRHTRFLRLREVSDLEHALSILRRSVAFLNDGHKQKPDTLANLAEAELSRFAQLKDPNDLEGAIAHMEQAITMTTHARPEWFSNLACIQQMRFNHLGLPQDLESAIGNLRTALRLTDSGHPHIPGYLSNLGDSLRQRYERLGGEVDLREAIASLQIAVQSLADDHPEKVKCLYRLGKAIAVRYRQVSDPHDLEACISALRVASQARSTYPTISLAAAREWILVSHGGKDLESTLEAFKTALEILPKLAWLGLSTKSRQDWLLDEGSETLSTSAAACAIRLGRFETAVELLDAGRSIIWQQASSLRVDLERLREADPHLAEELDMLGLRLNTGNFADDTSYLALNGVDVAGNNRYRLVDMWEGLLDRVRKLPQFEHFLRPLPFEHLRKAAKGGHIVIVNVCPANGVDALIFCSDSTHPIAHVHLPDLDSQSLTEFSTDIILKRSWNDTAEQHRRYLKNFFKPALRTVWHNLVVPIFARMNISATDAPADFPKRRIWWYPTGPLTFFPIHAAGPSGAIDVSRLVVSSYISTVGSLLKAHRHQSKMTSGPPKLLAVSQPHTAGQSALPMCAREVDALKELASSAEWPNDDILHLNASEATISRVSAALDTSSYIHFACHGLQHPSLGMKSAFALHDGLLELGQIASKRVTTGRFAFLSVCHAAAGIRQLPSESMHLAAGLQFCGFPSVIGTMWSISDDDAPVIAWHVYQYLFREGLGALDSEEAAVALNRAVLKLRENPNIPVDRWAPFIHLGI</sequence>
<proteinExistence type="predicted"/>
<organism evidence="2 3">
    <name type="scientific">Athelia psychrophila</name>
    <dbReference type="NCBI Taxonomy" id="1759441"/>
    <lineage>
        <taxon>Eukaryota</taxon>
        <taxon>Fungi</taxon>
        <taxon>Dikarya</taxon>
        <taxon>Basidiomycota</taxon>
        <taxon>Agaricomycotina</taxon>
        <taxon>Agaricomycetes</taxon>
        <taxon>Agaricomycetidae</taxon>
        <taxon>Atheliales</taxon>
        <taxon>Atheliaceae</taxon>
        <taxon>Athelia</taxon>
    </lineage>
</organism>
<keyword evidence="3" id="KW-1185">Reference proteome</keyword>
<reference evidence="2 3" key="1">
    <citation type="journal article" date="2016" name="Mol. Biol. Evol.">
        <title>Comparative Genomics of Early-Diverging Mushroom-Forming Fungi Provides Insights into the Origins of Lignocellulose Decay Capabilities.</title>
        <authorList>
            <person name="Nagy L.G."/>
            <person name="Riley R."/>
            <person name="Tritt A."/>
            <person name="Adam C."/>
            <person name="Daum C."/>
            <person name="Floudas D."/>
            <person name="Sun H."/>
            <person name="Yadav J.S."/>
            <person name="Pangilinan J."/>
            <person name="Larsson K.H."/>
            <person name="Matsuura K."/>
            <person name="Barry K."/>
            <person name="Labutti K."/>
            <person name="Kuo R."/>
            <person name="Ohm R.A."/>
            <person name="Bhattacharya S.S."/>
            <person name="Shirouzu T."/>
            <person name="Yoshinaga Y."/>
            <person name="Martin F.M."/>
            <person name="Grigoriev I.V."/>
            <person name="Hibbett D.S."/>
        </authorList>
    </citation>
    <scope>NUCLEOTIDE SEQUENCE [LARGE SCALE GENOMIC DNA]</scope>
    <source>
        <strain evidence="2 3">CBS 109695</strain>
    </source>
</reference>
<dbReference type="PANTHER" id="PTHR19959:SF119">
    <property type="entry name" value="FUNGAL LIPASE-LIKE DOMAIN-CONTAINING PROTEIN"/>
    <property type="match status" value="1"/>
</dbReference>
<name>A0A166ANS2_9AGAM</name>
<dbReference type="InterPro" id="IPR011990">
    <property type="entry name" value="TPR-like_helical_dom_sf"/>
</dbReference>
<feature type="domain" description="CHAT" evidence="1">
    <location>
        <begin position="889"/>
        <end position="1177"/>
    </location>
</feature>
<evidence type="ECO:0000313" key="2">
    <source>
        <dbReference type="EMBL" id="KZP11802.1"/>
    </source>
</evidence>
<dbReference type="Gene3D" id="1.25.40.10">
    <property type="entry name" value="Tetratricopeptide repeat domain"/>
    <property type="match status" value="2"/>
</dbReference>
<dbReference type="STRING" id="436010.A0A166ANS2"/>
<dbReference type="AlphaFoldDB" id="A0A166ANS2"/>
<evidence type="ECO:0000313" key="3">
    <source>
        <dbReference type="Proteomes" id="UP000076532"/>
    </source>
</evidence>
<evidence type="ECO:0000259" key="1">
    <source>
        <dbReference type="Pfam" id="PF12770"/>
    </source>
</evidence>
<dbReference type="Pfam" id="PF12770">
    <property type="entry name" value="CHAT"/>
    <property type="match status" value="1"/>
</dbReference>
<gene>
    <name evidence="2" type="ORF">FIBSPDRAFT_837221</name>
</gene>
<dbReference type="OrthoDB" id="9991317at2759"/>
<accession>A0A166ANS2</accession>
<dbReference type="SUPFAM" id="SSF81901">
    <property type="entry name" value="HCP-like"/>
    <property type="match status" value="1"/>
</dbReference>
<dbReference type="EMBL" id="KV417657">
    <property type="protein sequence ID" value="KZP11802.1"/>
    <property type="molecule type" value="Genomic_DNA"/>
</dbReference>